<dbReference type="PROSITE" id="PS00137">
    <property type="entry name" value="SUBTILASE_HIS"/>
    <property type="match status" value="1"/>
</dbReference>
<dbReference type="Gene3D" id="3.80.10.10">
    <property type="entry name" value="Ribonuclease Inhibitor"/>
    <property type="match status" value="3"/>
</dbReference>
<sequence>MAALAAAALAFPPGTGVAEESGGGSVVQDAPFSAEQLLTYAGETSEAGEGEAAELGSADEPAAPASDGAPLSNDDAVTIVVQLEEGSSAEPPGVLSFLSIETSARDRVKRAIIDAASDAGAQVSVPHPSPRLSDGLLLMQERTGEEDGLVEYRHAIEGFTIKAPRSLLSSIRSIEGVKNAFVERTYRVAAEGSDDDSSELPTAAPLGQQDAGDPEQSVNNRSALRMSGADKVDEKGDGMLIAVIDTGVETAHPAFRGDLDDSKLRYTEKTVRDVRSSMVSGGRNATYVSEKIPFAYDYADKDANATPTSSNLDHGTHVAGIAAANAGEVRGTAPHAQIAAMKVASDTDDSISDSAVLAALDDAAALDPDVVNMSLGSNGGFSAAASSTYSDAFSALRAKGAVLSVSEGNSYSSAAQDSNGTGLPALANPDSGIASNPSTLASAYSVAAANNAIGKSYVTLADGSVVPFVQGETILGATGRRFDAVVSGTCEFVDCANAYPGDLKAVRDTFGASLAGRIALVRDGDLDEAGGKFKTSARVKAVAALDPAAIIMVAKEGEARSLTVGLDATMPVICVGQADGRKMSDAAVKTVTVQKGKTLDPPATYSVTDFSSWGPTPDLSLKPEILAPGGNIYSSIPGGRYGVKSGTSMSAPYVAGLMAVLRQHIEASGRYAGMDERARSALAMQLMMSTAVPVPYGSDSYYSPRQQGSGMVDIAAAEKSDVYLAVESSDDQRPKADLGESAEGVWSFKVVLHNVGTEPRTYAPDTAALSDQIKDGNFAQIPVNYAGRGIDVSYGGDYRASDKTITVQGGSTATLEVRIACGQAFKEAVAPAVNGTFVDGFTFLKPTGDAPSLSVPFLGFYGTWSKPPVFDAKAGDRSASAAMLATRLMSGPTSYPLGVNPLDERAQAKAKKGDYSLIDLDRVVVSSQNIVGDKTVPASPNALCPSTGLLRGVDQLVYDYVDAGGKTVKSTTLRYVPKSSFSSAHGRATSAEEEMGEIPSFNGTDSDGKRLADGTYRLVQTATTSGPRPAQQVQEFSFSYDTTPPVISDYKVEGEGDAAIVTFKATDATYLAGIDFHDPATGKYFYRKLADDSQIESRKDGVRTYAFSIPVADLKREWKSAGLGADRFPAAVPLFAWDYGLNHSEQVNASQTPGAADADGFVIDGKTGALTAYVGSSTVVSIPSTVTSIGAGAFQGSAVQSVVIPASVESIGDNAFSGCASLASVRFEDSPQEPAKLSSIGSRAFAGTGSFELKLPSKVSSVGAEAFAESGIERAVLPASLAEVPERAFAGSKIKQVDIAEGVRVIGAEAFSGCDRLKTVVHGSGKGLPASVAEISPRAFRNAGLSELELGGVVRIGAEAFSGSSISKLVIPDSVTDLGSGAVSGMPKLREVRVGANVAADGLVGAFSGDTALTRIDASAGSAQTASDDGVLFSADKKRLIAFPEGRVGSYRIPDGVESVGDRAFESASITSAAFPESLRVIGDSAFLGSRVAGKIALGKDFESIGASAFARTPIEGADIGGAERIGDSAFADCPQLASVDLRGDLGRLSSIGASAFAPNSALTSVDLPDSVASVGEGAFADNDRLTSVRLGASMTGSFADAFKGSDRIEKIAVSDANPAYSVEGNVLYRMLDDGLHLIFSPSSNGFSEYAVKEGTVRIDKGAFKNNAALTSVKLPEGLKEIEAGAFNGCRALARVDFPDSLERVNGIPNSLIEVAEFGSNIVEIKRTAFSGHNPAHLIVRGGKNGTYASSSESGPDKQPLKSVYLGEGMVKADFGIYDVAPPAVLVVPSTLSELSLRNAGEFPGARGPVIYAPKNSVGWNAAVSALRDAGYDVSDAEVLSAHLKAYKPLEGRFAFNASPQPGSTVSVTAKGRFGAGESYEYRFTEIAADGSVAKQGSWSSSATYGWEVPAQGGSIRCEVRDAALVSVTATEGALDDPDPIVPDQTAWERLAGIDAMETMRAVVENGWSGQTGGTVVVATNGGYWDALTAAGIAGASGAPVVMTDGASLSSQASDLIKMLKPSKIYIAGGTAAVSDEVEGQIASIANVRPRRLAGDTATGTACKVFEEARSVGAVAGDRAIVATNGGYWDALAAAPYAYARHIPIFLTEGAFDISDETLSAMREGGIRSVYVAGGTAAIDERVCDRIRSAGISVEKRFAGATAVETSLLVAKHALSEGMTADRMGVATTGGYWDALAGAALCGKNNAVLALVNDAEAGSVGSFVRERAADIRRAYVFGGSAAVSEDAFGRVSSASAG</sequence>
<dbReference type="PROSITE" id="PS00138">
    <property type="entry name" value="SUBTILASE_SER"/>
    <property type="match status" value="1"/>
</dbReference>
<keyword evidence="4 7" id="KW-0378">Hydrolase</keyword>
<feature type="active site" description="Charge relay system" evidence="6 7">
    <location>
        <position position="245"/>
    </location>
</feature>
<protein>
    <submittedName>
        <fullName evidence="12">Uncharacterized protein</fullName>
    </submittedName>
</protein>
<feature type="domain" description="Peptidase S8/S53" evidence="10">
    <location>
        <begin position="236"/>
        <end position="691"/>
    </location>
</feature>
<evidence type="ECO:0000256" key="5">
    <source>
        <dbReference type="ARBA" id="ARBA00022825"/>
    </source>
</evidence>
<evidence type="ECO:0000256" key="4">
    <source>
        <dbReference type="ARBA" id="ARBA00022801"/>
    </source>
</evidence>
<dbReference type="Proteomes" id="UP000031121">
    <property type="component" value="Chromosome"/>
</dbReference>
<dbReference type="KEGG" id="cbac:JI75_01655"/>
<evidence type="ECO:0000256" key="7">
    <source>
        <dbReference type="PROSITE-ProRule" id="PRU01240"/>
    </source>
</evidence>
<dbReference type="HOGENOM" id="CLU_231546_0_0_11"/>
<dbReference type="SUPFAM" id="SSF52743">
    <property type="entry name" value="Subtilisin-like"/>
    <property type="match status" value="1"/>
</dbReference>
<dbReference type="PANTHER" id="PTHR43806">
    <property type="entry name" value="PEPTIDASE S8"/>
    <property type="match status" value="1"/>
</dbReference>
<evidence type="ECO:0000256" key="1">
    <source>
        <dbReference type="ARBA" id="ARBA00011073"/>
    </source>
</evidence>
<dbReference type="EMBL" id="CP009302">
    <property type="protein sequence ID" value="AJC11582.1"/>
    <property type="molecule type" value="Genomic_DNA"/>
</dbReference>
<evidence type="ECO:0000256" key="6">
    <source>
        <dbReference type="PIRSR" id="PIRSR615500-1"/>
    </source>
</evidence>
<dbReference type="InterPro" id="IPR026906">
    <property type="entry name" value="LRR_5"/>
</dbReference>
<dbReference type="Gene3D" id="2.60.40.1710">
    <property type="entry name" value="Subtilisin-like superfamily"/>
    <property type="match status" value="1"/>
</dbReference>
<feature type="active site" description="Charge relay system" evidence="6 7">
    <location>
        <position position="648"/>
    </location>
</feature>
<dbReference type="InterPro" id="IPR000209">
    <property type="entry name" value="Peptidase_S8/S53_dom"/>
</dbReference>
<dbReference type="PANTHER" id="PTHR43806:SF11">
    <property type="entry name" value="CEREVISIN-RELATED"/>
    <property type="match status" value="1"/>
</dbReference>
<dbReference type="GO" id="GO:0006508">
    <property type="term" value="P:proteolysis"/>
    <property type="evidence" value="ECO:0007669"/>
    <property type="project" value="UniProtKB-KW"/>
</dbReference>
<evidence type="ECO:0000256" key="3">
    <source>
        <dbReference type="ARBA" id="ARBA00022729"/>
    </source>
</evidence>
<keyword evidence="13" id="KW-1185">Reference proteome</keyword>
<feature type="domain" description="C5a peptidase/Subtilisin-like protease SBT2-like Fn3-like" evidence="11">
    <location>
        <begin position="746"/>
        <end position="858"/>
    </location>
</feature>
<dbReference type="InterPro" id="IPR010435">
    <property type="entry name" value="C5a/SBT2-like_Fn3"/>
</dbReference>
<dbReference type="InterPro" id="IPR023828">
    <property type="entry name" value="Peptidase_S8_Ser-AS"/>
</dbReference>
<comment type="similarity">
    <text evidence="1 7 8">Belongs to the peptidase S8 family.</text>
</comment>
<feature type="region of interest" description="Disordered" evidence="9">
    <location>
        <begin position="40"/>
        <end position="71"/>
    </location>
</feature>
<evidence type="ECO:0000259" key="11">
    <source>
        <dbReference type="Pfam" id="PF06280"/>
    </source>
</evidence>
<dbReference type="Pfam" id="PF00082">
    <property type="entry name" value="Peptidase_S8"/>
    <property type="match status" value="1"/>
</dbReference>
<dbReference type="InterPro" id="IPR007253">
    <property type="entry name" value="Cell_wall-bd_2"/>
</dbReference>
<reference evidence="12 13" key="2">
    <citation type="journal article" date="2015" name="Genome Announc.">
        <title>Complete Genome Sequence of Coriobacteriaceae Strain 68-1-3, a Novel Mucus-Degrading Isolate from the Swine Intestinal Tract.</title>
        <authorList>
            <person name="Looft T."/>
            <person name="Bayles D.O."/>
            <person name="Alt D.P."/>
            <person name="Stanton T.B."/>
        </authorList>
    </citation>
    <scope>NUCLEOTIDE SEQUENCE [LARGE SCALE GENOMIC DNA]</scope>
    <source>
        <strain evidence="12 13">68-1-3</strain>
    </source>
</reference>
<gene>
    <name evidence="12" type="ORF">JI75_01655</name>
</gene>
<feature type="active site" description="Charge relay system" evidence="6 7">
    <location>
        <position position="314"/>
    </location>
</feature>
<dbReference type="Pfam" id="PF13306">
    <property type="entry name" value="LRR_5"/>
    <property type="match status" value="5"/>
</dbReference>
<accession>A0A0A8B929</accession>
<feature type="region of interest" description="Disordered" evidence="9">
    <location>
        <begin position="190"/>
        <end position="220"/>
    </location>
</feature>
<dbReference type="Pfam" id="PF06280">
    <property type="entry name" value="fn3_5"/>
    <property type="match status" value="1"/>
</dbReference>
<dbReference type="GO" id="GO:0004252">
    <property type="term" value="F:serine-type endopeptidase activity"/>
    <property type="evidence" value="ECO:0007669"/>
    <property type="project" value="UniProtKB-UniRule"/>
</dbReference>
<dbReference type="PROSITE" id="PS51892">
    <property type="entry name" value="SUBTILASE"/>
    <property type="match status" value="1"/>
</dbReference>
<reference evidence="13" key="1">
    <citation type="submission" date="2014-08" db="EMBL/GenBank/DDBJ databases">
        <title>Coriobacteriaceae sp. complete genome.</title>
        <authorList>
            <person name="Looft T."/>
            <person name="Bayles D.O."/>
            <person name="Stanton T.B."/>
        </authorList>
    </citation>
    <scope>NUCLEOTIDE SEQUENCE [LARGE SCALE GENOMIC DNA]</scope>
    <source>
        <strain evidence="13">68-1-3</strain>
    </source>
</reference>
<keyword evidence="5 7" id="KW-0720">Serine protease</keyword>
<dbReference type="GO" id="GO:0016020">
    <property type="term" value="C:membrane"/>
    <property type="evidence" value="ECO:0007669"/>
    <property type="project" value="InterPro"/>
</dbReference>
<organism evidence="12 13">
    <name type="scientific">Berryella intestinalis</name>
    <dbReference type="NCBI Taxonomy" id="1531429"/>
    <lineage>
        <taxon>Bacteria</taxon>
        <taxon>Bacillati</taxon>
        <taxon>Actinomycetota</taxon>
        <taxon>Coriobacteriia</taxon>
        <taxon>Eggerthellales</taxon>
        <taxon>Eggerthellaceae</taxon>
        <taxon>Berryella</taxon>
    </lineage>
</organism>
<dbReference type="InterPro" id="IPR015500">
    <property type="entry name" value="Peptidase_S8_subtilisin-rel"/>
</dbReference>
<evidence type="ECO:0000259" key="10">
    <source>
        <dbReference type="Pfam" id="PF00082"/>
    </source>
</evidence>
<dbReference type="InterPro" id="IPR032675">
    <property type="entry name" value="LRR_dom_sf"/>
</dbReference>
<evidence type="ECO:0000313" key="13">
    <source>
        <dbReference type="Proteomes" id="UP000031121"/>
    </source>
</evidence>
<feature type="region of interest" description="Disordered" evidence="9">
    <location>
        <begin position="987"/>
        <end position="1006"/>
    </location>
</feature>
<dbReference type="Pfam" id="PF04122">
    <property type="entry name" value="CW_binding_2"/>
    <property type="match status" value="3"/>
</dbReference>
<dbReference type="PROSITE" id="PS00136">
    <property type="entry name" value="SUBTILASE_ASP"/>
    <property type="match status" value="1"/>
</dbReference>
<dbReference type="Gene3D" id="3.40.50.200">
    <property type="entry name" value="Peptidase S8/S53 domain"/>
    <property type="match status" value="1"/>
</dbReference>
<keyword evidence="2 7" id="KW-0645">Protease</keyword>
<dbReference type="InterPro" id="IPR023827">
    <property type="entry name" value="Peptidase_S8_Asp-AS"/>
</dbReference>
<keyword evidence="3" id="KW-0732">Signal</keyword>
<dbReference type="InterPro" id="IPR036852">
    <property type="entry name" value="Peptidase_S8/S53_dom_sf"/>
</dbReference>
<dbReference type="PRINTS" id="PR00723">
    <property type="entry name" value="SUBTILISIN"/>
</dbReference>
<evidence type="ECO:0000313" key="12">
    <source>
        <dbReference type="EMBL" id="AJC11582.1"/>
    </source>
</evidence>
<proteinExistence type="inferred from homology"/>
<dbReference type="InterPro" id="IPR050131">
    <property type="entry name" value="Peptidase_S8_subtilisin-like"/>
</dbReference>
<dbReference type="InterPro" id="IPR022398">
    <property type="entry name" value="Peptidase_S8_His-AS"/>
</dbReference>
<evidence type="ECO:0000256" key="9">
    <source>
        <dbReference type="SAM" id="MobiDB-lite"/>
    </source>
</evidence>
<name>A0A0A8B929_9ACTN</name>
<evidence type="ECO:0000256" key="8">
    <source>
        <dbReference type="RuleBase" id="RU003355"/>
    </source>
</evidence>
<evidence type="ECO:0000256" key="2">
    <source>
        <dbReference type="ARBA" id="ARBA00022670"/>
    </source>
</evidence>
<dbReference type="STRING" id="1531429.JI75_01655"/>
<dbReference type="Gene3D" id="3.50.30.30">
    <property type="match status" value="1"/>
</dbReference>
<dbReference type="SUPFAM" id="SSF52058">
    <property type="entry name" value="L domain-like"/>
    <property type="match status" value="1"/>
</dbReference>